<dbReference type="GO" id="GO:0003677">
    <property type="term" value="F:DNA binding"/>
    <property type="evidence" value="ECO:0007669"/>
    <property type="project" value="UniProtKB-KW"/>
</dbReference>
<keyword evidence="11" id="KW-0479">Metal-binding</keyword>
<evidence type="ECO:0000256" key="15">
    <source>
        <dbReference type="ARBA" id="ARBA00022918"/>
    </source>
</evidence>
<keyword evidence="14" id="KW-0460">Magnesium</keyword>
<evidence type="ECO:0000256" key="14">
    <source>
        <dbReference type="ARBA" id="ARBA00022842"/>
    </source>
</evidence>
<feature type="domain" description="Reverse transcriptase" evidence="19">
    <location>
        <begin position="350"/>
        <end position="539"/>
    </location>
</feature>
<evidence type="ECO:0000256" key="18">
    <source>
        <dbReference type="ARBA" id="ARBA00023268"/>
    </source>
</evidence>
<dbReference type="PANTHER" id="PTHR33050:SF7">
    <property type="entry name" value="RIBONUCLEASE H"/>
    <property type="match status" value="1"/>
</dbReference>
<dbReference type="InterPro" id="IPR043502">
    <property type="entry name" value="DNA/RNA_pol_sf"/>
</dbReference>
<protein>
    <recommendedName>
        <fullName evidence="6">Protein P</fullName>
        <ecNumber evidence="5">2.7.7.49</ecNumber>
        <ecNumber evidence="4">2.7.7.7</ecNumber>
        <ecNumber evidence="3">3.1.26.4</ecNumber>
    </recommendedName>
</protein>
<dbReference type="EC" id="2.7.7.49" evidence="5"/>
<dbReference type="EMBL" id="MW161153">
    <property type="protein sequence ID" value="QPN53524.1"/>
    <property type="molecule type" value="Genomic_DNA"/>
</dbReference>
<dbReference type="PROSITE" id="PS50878">
    <property type="entry name" value="RT_POL"/>
    <property type="match status" value="1"/>
</dbReference>
<evidence type="ECO:0000313" key="20">
    <source>
        <dbReference type="EMBL" id="AKT95195.1"/>
    </source>
</evidence>
<keyword evidence="16" id="KW-0239">DNA-directed DNA polymerase</keyword>
<dbReference type="EC" id="3.1.26.4" evidence="3"/>
<keyword evidence="13" id="KW-0378">Hydrolase</keyword>
<comment type="similarity">
    <text evidence="2">Belongs to the hepadnaviridae P protein family.</text>
</comment>
<dbReference type="GO" id="GO:0006260">
    <property type="term" value="P:DNA replication"/>
    <property type="evidence" value="ECO:0007669"/>
    <property type="project" value="UniProtKB-KW"/>
</dbReference>
<dbReference type="RefSeq" id="YP_009165599.1">
    <property type="nucleotide sequence ID" value="NC_027922.1"/>
</dbReference>
<comment type="catalytic activity">
    <reaction evidence="1">
        <text>Endonucleolytic cleavage to 5'-phosphomonoester.</text>
        <dbReference type="EC" id="3.1.26.4"/>
    </reaction>
</comment>
<dbReference type="Pfam" id="PF00242">
    <property type="entry name" value="DNA_pol_viral_N"/>
    <property type="match status" value="1"/>
</dbReference>
<proteinExistence type="inferred from homology"/>
<dbReference type="KEGG" id="vg:26039966"/>
<dbReference type="EMBL" id="MW161143">
    <property type="protein sequence ID" value="QPN53484.1"/>
    <property type="molecule type" value="Genomic_DNA"/>
</dbReference>
<evidence type="ECO:0000256" key="3">
    <source>
        <dbReference type="ARBA" id="ARBA00012180"/>
    </source>
</evidence>
<dbReference type="GO" id="GO:0003964">
    <property type="term" value="F:RNA-directed DNA polymerase activity"/>
    <property type="evidence" value="ECO:0007669"/>
    <property type="project" value="UniProtKB-KW"/>
</dbReference>
<evidence type="ECO:0000256" key="12">
    <source>
        <dbReference type="ARBA" id="ARBA00022759"/>
    </source>
</evidence>
<dbReference type="OrthoDB" id="1824at10239"/>
<keyword evidence="17" id="KW-0238">DNA-binding</keyword>
<dbReference type="InterPro" id="IPR000201">
    <property type="entry name" value="DNApol_viral_N"/>
</dbReference>
<evidence type="ECO:0000313" key="32">
    <source>
        <dbReference type="Proteomes" id="UP000154329"/>
    </source>
</evidence>
<dbReference type="GO" id="GO:0046872">
    <property type="term" value="F:metal ion binding"/>
    <property type="evidence" value="ECO:0007669"/>
    <property type="project" value="UniProtKB-KW"/>
</dbReference>
<dbReference type="EMBL" id="MW161134">
    <property type="protein sequence ID" value="QPN53448.1"/>
    <property type="molecule type" value="Genomic_DNA"/>
</dbReference>
<dbReference type="InterPro" id="IPR001462">
    <property type="entry name" value="DNApol_viral_C"/>
</dbReference>
<evidence type="ECO:0000256" key="9">
    <source>
        <dbReference type="ARBA" id="ARBA00022705"/>
    </source>
</evidence>
<evidence type="ECO:0000313" key="27">
    <source>
        <dbReference type="EMBL" id="QPN53484.1"/>
    </source>
</evidence>
<reference evidence="20 32" key="1">
    <citation type="journal article" date="2015" name="J. Virol.">
        <title>Characterization of a Novel Hepadnavirus in the White Sucker (Catostomus commersonii) from the Great Lakes Region of the United States.</title>
        <authorList>
            <person name="Hahn C.M."/>
            <person name="Iwanowicz L.R."/>
            <person name="Cornman R.S."/>
            <person name="Conway C.M."/>
            <person name="Winton J.R."/>
            <person name="Blazer V.S."/>
        </authorList>
    </citation>
    <scope>NUCLEOTIDE SEQUENCE [LARGE SCALE GENOMIC DNA]</scope>
    <source>
        <strain evidence="20">RR173</strain>
    </source>
</reference>
<dbReference type="Pfam" id="PF00336">
    <property type="entry name" value="DNA_pol_viral_C"/>
    <property type="match status" value="1"/>
</dbReference>
<keyword evidence="15" id="KW-0695">RNA-directed DNA polymerase</keyword>
<dbReference type="PANTHER" id="PTHR33050">
    <property type="entry name" value="REVERSE TRANSCRIPTASE DOMAIN-CONTAINING PROTEIN"/>
    <property type="match status" value="1"/>
</dbReference>
<dbReference type="EC" id="2.7.7.7" evidence="4"/>
<evidence type="ECO:0000256" key="10">
    <source>
        <dbReference type="ARBA" id="ARBA00022722"/>
    </source>
</evidence>
<evidence type="ECO:0000313" key="21">
    <source>
        <dbReference type="EMBL" id="QPN53448.1"/>
    </source>
</evidence>
<dbReference type="Proteomes" id="UP000154329">
    <property type="component" value="Segment"/>
</dbReference>
<keyword evidence="18" id="KW-0511">Multifunctional enzyme</keyword>
<evidence type="ECO:0000256" key="8">
    <source>
        <dbReference type="ARBA" id="ARBA00022695"/>
    </source>
</evidence>
<dbReference type="EMBL" id="MW161141">
    <property type="protein sequence ID" value="QPN53476.1"/>
    <property type="molecule type" value="Genomic_DNA"/>
</dbReference>
<evidence type="ECO:0000256" key="13">
    <source>
        <dbReference type="ARBA" id="ARBA00022801"/>
    </source>
</evidence>
<evidence type="ECO:0000256" key="2">
    <source>
        <dbReference type="ARBA" id="ARBA00007994"/>
    </source>
</evidence>
<dbReference type="InterPro" id="IPR000477">
    <property type="entry name" value="RT_dom"/>
</dbReference>
<evidence type="ECO:0000256" key="16">
    <source>
        <dbReference type="ARBA" id="ARBA00022932"/>
    </source>
</evidence>
<evidence type="ECO:0000259" key="19">
    <source>
        <dbReference type="PROSITE" id="PS50878"/>
    </source>
</evidence>
<dbReference type="EMBL" id="MW161151">
    <property type="protein sequence ID" value="QPN53516.1"/>
    <property type="molecule type" value="Genomic_DNA"/>
</dbReference>
<name>A0A0M3YV36_9HEPA</name>
<keyword evidence="7" id="KW-0808">Transferase</keyword>
<dbReference type="Pfam" id="PF00078">
    <property type="entry name" value="RVT_1"/>
    <property type="match status" value="1"/>
</dbReference>
<evidence type="ECO:0000256" key="1">
    <source>
        <dbReference type="ARBA" id="ARBA00000077"/>
    </source>
</evidence>
<sequence length="788" mass="87252">MHQQLRRLQGPSKRPTSPQDLADQLLGLLELGQGPLANQSPNLQEGKHKAGFLNGLYMPNPPSVFNPNWLIPSHKTVTLHKELPLLLPSRTWKYLLPARFWPKVTHWYSPLKAVKDKYPGFESEHKIIVQNYLTKLFETGVLYKRASKHSWLVHSEVPLYQWEKERIISKHHGQGIQQTDDLRRSAASKADGTIYGSTSKNSTAKTGVSISSKRCQQDKKSTVAQASRSCYYPQAKLSRQRSSKTATYRVGSTFRPSTECSSASTANSASTFGASSTCNANRTTIAISTVGFKGQSAIPDKSGSIFGSITDSSCSSNSKNILQHDHVQHLRNHGRSSHSIHHDGLCIPGTLLRSVGAIPRRVTGGVFLVDKNPHNSESCRLVVDFSQFSRHPNMPFPKYRVPNLDALQNGLPANMYRISLDLSEAFYHIPLHPGSSCHLLVSDGLGTFYGFRKAAMGVGLSPWLLHLFTSILATWIRSYYPIHCIAYMDDFLLSHSSVATLSAVVRNILALFAEWGILINVDKSTPEPLPKVIFLGYAVSKNTLLPAPKAQKKALLALNCIQPDTAYDFKIIQRLTGLLAWVAPFTDLSYLILQPLYEACVSHSDFSFTSQYLSILTSNFTRYTAKTLTPKVAQPCIFVDASDTLAAATFSNQRVFWVISLPSALPIHIKETIAAVVAVSFHFPVSRCRALASDSMFVCYKQFKTLPLLFALRAYTALRRLAVAYVHTSANPADGPTRHMGLPASAPSMPLPVPLALSPVFWPRTRVPPFRTLFPPSPTLHFHPCAHS</sequence>
<dbReference type="EMBL" id="MW161140">
    <property type="protein sequence ID" value="QPN53472.1"/>
    <property type="molecule type" value="Genomic_DNA"/>
</dbReference>
<evidence type="ECO:0000313" key="30">
    <source>
        <dbReference type="EMBL" id="QPN53524.1"/>
    </source>
</evidence>
<evidence type="ECO:0000256" key="7">
    <source>
        <dbReference type="ARBA" id="ARBA00022679"/>
    </source>
</evidence>
<evidence type="ECO:0000313" key="23">
    <source>
        <dbReference type="EMBL" id="QPN53464.1"/>
    </source>
</evidence>
<dbReference type="GeneID" id="26039966"/>
<dbReference type="EMBL" id="MW161154">
    <property type="protein sequence ID" value="QPN53528.1"/>
    <property type="molecule type" value="Genomic_DNA"/>
</dbReference>
<gene>
    <name evidence="20" type="ORF">wsHBV_gp2</name>
</gene>
<organism evidence="20 32">
    <name type="scientific">White sucker hepatitis B virus</name>
    <dbReference type="NCBI Taxonomy" id="1690672"/>
    <lineage>
        <taxon>Viruses</taxon>
        <taxon>Riboviria</taxon>
        <taxon>Pararnavirae</taxon>
        <taxon>Artverviricota</taxon>
        <taxon>Revtraviricetes</taxon>
        <taxon>Blubervirales</taxon>
        <taxon>Hepadnaviridae</taxon>
        <taxon>Parahepadnavirus</taxon>
        <taxon>Parahepadnavirus osdeorsi</taxon>
    </lineage>
</organism>
<keyword evidence="12" id="KW-0255">Endonuclease</keyword>
<keyword evidence="9" id="KW-0235">DNA replication</keyword>
<evidence type="ECO:0000313" key="25">
    <source>
        <dbReference type="EMBL" id="QPN53472.1"/>
    </source>
</evidence>
<evidence type="ECO:0000313" key="28">
    <source>
        <dbReference type="EMBL" id="QPN53512.1"/>
    </source>
</evidence>
<keyword evidence="8" id="KW-0548">Nucleotidyltransferase</keyword>
<dbReference type="GO" id="GO:0004523">
    <property type="term" value="F:RNA-DNA hybrid ribonuclease activity"/>
    <property type="evidence" value="ECO:0007669"/>
    <property type="project" value="UniProtKB-EC"/>
</dbReference>
<dbReference type="EMBL" id="MW161139">
    <property type="protein sequence ID" value="QPN53468.1"/>
    <property type="molecule type" value="Genomic_DNA"/>
</dbReference>
<evidence type="ECO:0000313" key="31">
    <source>
        <dbReference type="EMBL" id="QPN53528.1"/>
    </source>
</evidence>
<accession>A0A0M3YV36</accession>
<evidence type="ECO:0000313" key="22">
    <source>
        <dbReference type="EMBL" id="QPN53452.1"/>
    </source>
</evidence>
<evidence type="ECO:0000256" key="5">
    <source>
        <dbReference type="ARBA" id="ARBA00012493"/>
    </source>
</evidence>
<evidence type="ECO:0000256" key="6">
    <source>
        <dbReference type="ARBA" id="ARBA00021149"/>
    </source>
</evidence>
<evidence type="ECO:0000313" key="26">
    <source>
        <dbReference type="EMBL" id="QPN53476.1"/>
    </source>
</evidence>
<evidence type="ECO:0000256" key="4">
    <source>
        <dbReference type="ARBA" id="ARBA00012417"/>
    </source>
</evidence>
<dbReference type="SUPFAM" id="SSF56672">
    <property type="entry name" value="DNA/RNA polymerases"/>
    <property type="match status" value="1"/>
</dbReference>
<evidence type="ECO:0000256" key="11">
    <source>
        <dbReference type="ARBA" id="ARBA00022723"/>
    </source>
</evidence>
<dbReference type="EMBL" id="MW161138">
    <property type="protein sequence ID" value="QPN53464.1"/>
    <property type="molecule type" value="Genomic_DNA"/>
</dbReference>
<dbReference type="Gene3D" id="3.30.70.270">
    <property type="match status" value="1"/>
</dbReference>
<dbReference type="EMBL" id="MW161135">
    <property type="protein sequence ID" value="QPN53452.1"/>
    <property type="molecule type" value="Genomic_DNA"/>
</dbReference>
<dbReference type="InterPro" id="IPR052055">
    <property type="entry name" value="Hepadnavirus_pol/RT"/>
</dbReference>
<dbReference type="GO" id="GO:0003887">
    <property type="term" value="F:DNA-directed DNA polymerase activity"/>
    <property type="evidence" value="ECO:0007669"/>
    <property type="project" value="UniProtKB-KW"/>
</dbReference>
<dbReference type="EMBL" id="MW161150">
    <property type="protein sequence ID" value="QPN53512.1"/>
    <property type="molecule type" value="Genomic_DNA"/>
</dbReference>
<evidence type="ECO:0000313" key="29">
    <source>
        <dbReference type="EMBL" id="QPN53516.1"/>
    </source>
</evidence>
<keyword evidence="10" id="KW-0540">Nuclease</keyword>
<reference evidence="21" key="2">
    <citation type="submission" date="2020-10" db="EMBL/GenBank/DDBJ databases">
        <title>Complete Genome Sequences of White Sucker Hepatitis B Viruses from liver tissue and plasma of white sucker, Catostomus commersonii, from the Great Lakes Region and Alberta, Canada.</title>
        <authorList>
            <person name="Iwanowicz L.R."/>
            <person name="Adams C.R."/>
            <person name="Blazer V.S."/>
            <person name="Cornman R.S."/>
            <person name="Sherry J."/>
        </authorList>
    </citation>
    <scope>NUCLEOTIDE SEQUENCE</scope>
    <source>
        <strain evidence="28">MWR1</strain>
        <strain evidence="29">MWR12</strain>
        <strain evidence="30">MWR18</strain>
        <strain evidence="31">MWR5</strain>
        <strain evidence="21">SBR16</strain>
        <strain evidence="22">SBR17</strain>
        <strain evidence="23">SBR3</strain>
        <strain evidence="24">SBR4</strain>
        <strain evidence="25">SBR6</strain>
        <strain evidence="26">SBR7</strain>
        <strain evidence="27">SBR9</strain>
    </source>
</reference>
<dbReference type="InterPro" id="IPR043128">
    <property type="entry name" value="Rev_trsase/Diguanyl_cyclase"/>
</dbReference>
<keyword evidence="32" id="KW-1185">Reference proteome</keyword>
<evidence type="ECO:0000313" key="24">
    <source>
        <dbReference type="EMBL" id="QPN53468.1"/>
    </source>
</evidence>
<evidence type="ECO:0000256" key="17">
    <source>
        <dbReference type="ARBA" id="ARBA00023125"/>
    </source>
</evidence>
<dbReference type="EMBL" id="KR229754">
    <property type="protein sequence ID" value="AKT95195.1"/>
    <property type="molecule type" value="Genomic_DNA"/>
</dbReference>